<comment type="catalytic activity">
    <reaction evidence="16">
        <text>a beta-D-galactoside + CMP-N-acetyl-beta-neuraminate = an N-acetyl-alpha-neuraminyl-(2-&gt;6)-beta-D-galactosyl derivative + CMP + H(+)</text>
        <dbReference type="Rhea" id="RHEA:52104"/>
        <dbReference type="ChEBI" id="CHEBI:15378"/>
        <dbReference type="ChEBI" id="CHEBI:28034"/>
        <dbReference type="ChEBI" id="CHEBI:57812"/>
        <dbReference type="ChEBI" id="CHEBI:60377"/>
        <dbReference type="ChEBI" id="CHEBI:136398"/>
        <dbReference type="EC" id="2.4.3.1"/>
    </reaction>
</comment>
<sequence>MRSTMRQWRRLALVLMLAWALLFLALLSYFLDTRVDEPLASVGSSLSLHPDTRRLASFQASHQQQQVAGSRPNPTAAARNTDPELPISPAPGSSLEAGQGPSSGPYAQYASQEANRGLDYLDPQSLAAWSSFGTENVGSHSYPVTHSRERTPRTAESRGPGVEEEEEEEEEAGREQQQQEDEEEEDRKRNRPGGRAGGGDSAGPEEYYFLKFGSVVQRLWRGRVSAGMLSPRLQRAMKDYLSANKHHVAYRGPRRPGRSPEQLLCELKARARLRTLDGSEQPFSSLGWARLVPPRTLEQLYGRQGQSGFKTCAVVTSAGAILHSGLGQEIDSHDAVLRFNAAPTEGFEKDVGNKTTIRIINSQRRQLRPQQPFYVLHPDYVWRLWDVIQGNTQEHIQPNPPSPSGVIRSMAGVLTKNLGTSEEIWPAQATASLYTLRFSWTTVVLDGREDMPPPGPPTRRHSGTRARSTGILLMMALCEQVHVYEYIPSVRQTDLCHYHERYYDSACTLGAYHPLLFEKSLVQRINTGPEADLKRKGRVTLPGLGSVKCEA</sequence>
<proteinExistence type="inferred from homology"/>
<evidence type="ECO:0000256" key="10">
    <source>
        <dbReference type="ARBA" id="ARBA00023136"/>
    </source>
</evidence>
<dbReference type="Gene3D" id="3.90.1480.20">
    <property type="entry name" value="Glycosyl transferase family 29"/>
    <property type="match status" value="2"/>
</dbReference>
<evidence type="ECO:0000256" key="16">
    <source>
        <dbReference type="ARBA" id="ARBA00034249"/>
    </source>
</evidence>
<feature type="region of interest" description="Disordered" evidence="18">
    <location>
        <begin position="134"/>
        <end position="204"/>
    </location>
</feature>
<keyword evidence="8" id="KW-1133">Transmembrane helix</keyword>
<dbReference type="PANTHER" id="PTHR46059:SF3">
    <property type="entry name" value="BETA-GALACTOSIDE ALPHA-2,6-SIALYLTRANSFERASE 2"/>
    <property type="match status" value="1"/>
</dbReference>
<protein>
    <recommendedName>
        <fullName evidence="3">Beta-galactoside alpha-2,6-sialyltransferase 2</fullName>
        <ecNumber evidence="17">2.4.3.1</ecNumber>
    </recommendedName>
    <alternativeName>
        <fullName evidence="14">CMP-N-acetylneuraminate-beta-galactosamide-alpha-2,6-sialyltransferase 2</fullName>
    </alternativeName>
    <alternativeName>
        <fullName evidence="13">ST6Gal II</fullName>
    </alternativeName>
    <alternativeName>
        <fullName evidence="15">Sialyltransferase 2</fullName>
    </alternativeName>
</protein>
<evidence type="ECO:0000313" key="20">
    <source>
        <dbReference type="Proteomes" id="UP001148018"/>
    </source>
</evidence>
<feature type="compositionally biased region" description="Basic and acidic residues" evidence="18">
    <location>
        <begin position="146"/>
        <end position="156"/>
    </location>
</feature>
<keyword evidence="5" id="KW-0808">Transferase</keyword>
<accession>A0A9Q0IBP6</accession>
<evidence type="ECO:0000256" key="2">
    <source>
        <dbReference type="ARBA" id="ARBA00006003"/>
    </source>
</evidence>
<dbReference type="GO" id="GO:0003835">
    <property type="term" value="F:beta-galactoside alpha-2,6-sialyltransferase activity"/>
    <property type="evidence" value="ECO:0007669"/>
    <property type="project" value="UniProtKB-EC"/>
</dbReference>
<keyword evidence="6" id="KW-0812">Transmembrane</keyword>
<dbReference type="InterPro" id="IPR001675">
    <property type="entry name" value="Glyco_trans_29"/>
</dbReference>
<evidence type="ECO:0000256" key="14">
    <source>
        <dbReference type="ARBA" id="ARBA00030509"/>
    </source>
</evidence>
<evidence type="ECO:0000256" key="13">
    <source>
        <dbReference type="ARBA" id="ARBA00030410"/>
    </source>
</evidence>
<evidence type="ECO:0000256" key="1">
    <source>
        <dbReference type="ARBA" id="ARBA00004447"/>
    </source>
</evidence>
<keyword evidence="7" id="KW-0735">Signal-anchor</keyword>
<comment type="caution">
    <text evidence="19">The sequence shown here is derived from an EMBL/GenBank/DDBJ whole genome shotgun (WGS) entry which is preliminary data.</text>
</comment>
<feature type="compositionally biased region" description="Polar residues" evidence="18">
    <location>
        <begin position="58"/>
        <end position="68"/>
    </location>
</feature>
<dbReference type="OrthoDB" id="10264956at2759"/>
<dbReference type="Proteomes" id="UP001148018">
    <property type="component" value="Unassembled WGS sequence"/>
</dbReference>
<dbReference type="AlphaFoldDB" id="A0A9Q0IBP6"/>
<dbReference type="PANTHER" id="PTHR46059">
    <property type="entry name" value="BETA-GALACTOSIDE ALPHA-2,6-SIALYLTRANSFERASE"/>
    <property type="match status" value="1"/>
</dbReference>
<comment type="subcellular location">
    <subcellularLocation>
        <location evidence="1">Golgi apparatus</location>
        <location evidence="1">Golgi stack membrane</location>
        <topology evidence="1">Single-pass type II membrane protein</topology>
    </subcellularLocation>
</comment>
<evidence type="ECO:0000313" key="19">
    <source>
        <dbReference type="EMBL" id="KAJ3592450.1"/>
    </source>
</evidence>
<evidence type="ECO:0000256" key="7">
    <source>
        <dbReference type="ARBA" id="ARBA00022968"/>
    </source>
</evidence>
<evidence type="ECO:0000256" key="3">
    <source>
        <dbReference type="ARBA" id="ARBA00020782"/>
    </source>
</evidence>
<evidence type="ECO:0000256" key="15">
    <source>
        <dbReference type="ARBA" id="ARBA00032076"/>
    </source>
</evidence>
<evidence type="ECO:0000256" key="9">
    <source>
        <dbReference type="ARBA" id="ARBA00023034"/>
    </source>
</evidence>
<dbReference type="GO" id="GO:0032580">
    <property type="term" value="C:Golgi cisterna membrane"/>
    <property type="evidence" value="ECO:0007669"/>
    <property type="project" value="UniProtKB-SubCell"/>
</dbReference>
<dbReference type="Pfam" id="PF00777">
    <property type="entry name" value="Glyco_transf_29"/>
    <property type="match status" value="1"/>
</dbReference>
<evidence type="ECO:0000256" key="4">
    <source>
        <dbReference type="ARBA" id="ARBA00022676"/>
    </source>
</evidence>
<keyword evidence="20" id="KW-1185">Reference proteome</keyword>
<dbReference type="InterPro" id="IPR038578">
    <property type="entry name" value="GT29-like_sf"/>
</dbReference>
<feature type="region of interest" description="Disordered" evidence="18">
    <location>
        <begin position="57"/>
        <end position="108"/>
    </location>
</feature>
<gene>
    <name evidence="19" type="ORF">NHX12_007577</name>
</gene>
<dbReference type="GO" id="GO:0097503">
    <property type="term" value="P:sialylation"/>
    <property type="evidence" value="ECO:0007669"/>
    <property type="project" value="TreeGrafter"/>
</dbReference>
<evidence type="ECO:0000256" key="5">
    <source>
        <dbReference type="ARBA" id="ARBA00022679"/>
    </source>
</evidence>
<keyword evidence="4" id="KW-0328">Glycosyltransferase</keyword>
<evidence type="ECO:0000256" key="12">
    <source>
        <dbReference type="ARBA" id="ARBA00023180"/>
    </source>
</evidence>
<reference evidence="19" key="1">
    <citation type="submission" date="2022-07" db="EMBL/GenBank/DDBJ databases">
        <title>Chromosome-level genome of Muraenolepis orangiensis.</title>
        <authorList>
            <person name="Kim J."/>
        </authorList>
    </citation>
    <scope>NUCLEOTIDE SEQUENCE</scope>
    <source>
        <strain evidence="19">KU_S4_2022</strain>
        <tissue evidence="19">Muscle</tissue>
    </source>
</reference>
<dbReference type="EMBL" id="JANIIK010000113">
    <property type="protein sequence ID" value="KAJ3592450.1"/>
    <property type="molecule type" value="Genomic_DNA"/>
</dbReference>
<feature type="compositionally biased region" description="Acidic residues" evidence="18">
    <location>
        <begin position="162"/>
        <end position="185"/>
    </location>
</feature>
<evidence type="ECO:0000256" key="18">
    <source>
        <dbReference type="SAM" id="MobiDB-lite"/>
    </source>
</evidence>
<evidence type="ECO:0000256" key="6">
    <source>
        <dbReference type="ARBA" id="ARBA00022692"/>
    </source>
</evidence>
<feature type="compositionally biased region" description="Polar residues" evidence="18">
    <location>
        <begin position="134"/>
        <end position="144"/>
    </location>
</feature>
<evidence type="ECO:0000256" key="8">
    <source>
        <dbReference type="ARBA" id="ARBA00022989"/>
    </source>
</evidence>
<keyword evidence="9" id="KW-0333">Golgi apparatus</keyword>
<keyword evidence="10" id="KW-0472">Membrane</keyword>
<name>A0A9Q0IBP6_9TELE</name>
<keyword evidence="12" id="KW-0325">Glycoprotein</keyword>
<keyword evidence="11" id="KW-1015">Disulfide bond</keyword>
<evidence type="ECO:0000256" key="11">
    <source>
        <dbReference type="ARBA" id="ARBA00023157"/>
    </source>
</evidence>
<evidence type="ECO:0000256" key="17">
    <source>
        <dbReference type="ARBA" id="ARBA00034329"/>
    </source>
</evidence>
<organism evidence="19 20">
    <name type="scientific">Muraenolepis orangiensis</name>
    <name type="common">Patagonian moray cod</name>
    <dbReference type="NCBI Taxonomy" id="630683"/>
    <lineage>
        <taxon>Eukaryota</taxon>
        <taxon>Metazoa</taxon>
        <taxon>Chordata</taxon>
        <taxon>Craniata</taxon>
        <taxon>Vertebrata</taxon>
        <taxon>Euteleostomi</taxon>
        <taxon>Actinopterygii</taxon>
        <taxon>Neopterygii</taxon>
        <taxon>Teleostei</taxon>
        <taxon>Neoteleostei</taxon>
        <taxon>Acanthomorphata</taxon>
        <taxon>Zeiogadaria</taxon>
        <taxon>Gadariae</taxon>
        <taxon>Gadiformes</taxon>
        <taxon>Muraenolepidoidei</taxon>
        <taxon>Muraenolepididae</taxon>
        <taxon>Muraenolepis</taxon>
    </lineage>
</organism>
<dbReference type="EC" id="2.4.3.1" evidence="17"/>
<comment type="similarity">
    <text evidence="2">Belongs to the glycosyltransferase 29 family.</text>
</comment>